<protein>
    <recommendedName>
        <fullName evidence="1">SnoaL-like domain-containing protein</fullName>
    </recommendedName>
</protein>
<dbReference type="OrthoDB" id="333383at2"/>
<dbReference type="RefSeq" id="WP_069381249.1">
    <property type="nucleotide sequence ID" value="NZ_CP017141.1"/>
</dbReference>
<name>A0A1D7QLQ2_9SPHI</name>
<proteinExistence type="predicted"/>
<dbReference type="Gene3D" id="3.10.450.50">
    <property type="match status" value="1"/>
</dbReference>
<evidence type="ECO:0000259" key="1">
    <source>
        <dbReference type="Pfam" id="PF12680"/>
    </source>
</evidence>
<evidence type="ECO:0000313" key="2">
    <source>
        <dbReference type="EMBL" id="AOM79587.1"/>
    </source>
</evidence>
<dbReference type="Pfam" id="PF12680">
    <property type="entry name" value="SnoaL_2"/>
    <property type="match status" value="1"/>
</dbReference>
<dbReference type="AlphaFoldDB" id="A0A1D7QLQ2"/>
<dbReference type="InterPro" id="IPR037401">
    <property type="entry name" value="SnoaL-like"/>
</dbReference>
<accession>A0A1D7QLQ2</accession>
<dbReference type="EMBL" id="CP017141">
    <property type="protein sequence ID" value="AOM79587.1"/>
    <property type="molecule type" value="Genomic_DNA"/>
</dbReference>
<reference evidence="2 3" key="1">
    <citation type="submission" date="2016-08" db="EMBL/GenBank/DDBJ databases">
        <authorList>
            <person name="Seilhamer J.J."/>
        </authorList>
    </citation>
    <scope>NUCLEOTIDE SEQUENCE [LARGE SCALE GENOMIC DNA]</scope>
    <source>
        <strain evidence="2 3">DX4</strain>
    </source>
</reference>
<dbReference type="SUPFAM" id="SSF54427">
    <property type="entry name" value="NTF2-like"/>
    <property type="match status" value="1"/>
</dbReference>
<evidence type="ECO:0000313" key="3">
    <source>
        <dbReference type="Proteomes" id="UP000094313"/>
    </source>
</evidence>
<organism evidence="2 3">
    <name type="scientific">Pedobacter steynii</name>
    <dbReference type="NCBI Taxonomy" id="430522"/>
    <lineage>
        <taxon>Bacteria</taxon>
        <taxon>Pseudomonadati</taxon>
        <taxon>Bacteroidota</taxon>
        <taxon>Sphingobacteriia</taxon>
        <taxon>Sphingobacteriales</taxon>
        <taxon>Sphingobacteriaceae</taxon>
        <taxon>Pedobacter</taxon>
    </lineage>
</organism>
<gene>
    <name evidence="2" type="ORF">BFS30_21975</name>
</gene>
<dbReference type="Proteomes" id="UP000094313">
    <property type="component" value="Chromosome"/>
</dbReference>
<sequence>MNNLQFENIARQWFAAFNTQDLDSLLELYDQEAIHFSPKLKIRHPDTKGLVSGNAALRQWWKESFERLPSLRYQPTSFTANDQRVFMEYIRTVDGEPDMLIAEVLEISNGKIKASRVYHG</sequence>
<feature type="domain" description="SnoaL-like" evidence="1">
    <location>
        <begin position="10"/>
        <end position="113"/>
    </location>
</feature>
<keyword evidence="3" id="KW-1185">Reference proteome</keyword>
<dbReference type="KEGG" id="psty:BFS30_21975"/>
<dbReference type="InterPro" id="IPR032710">
    <property type="entry name" value="NTF2-like_dom_sf"/>
</dbReference>